<gene>
    <name evidence="1" type="ORF">EEJ31_00635</name>
</gene>
<comment type="caution">
    <text evidence="1">The sequence shown here is derived from an EMBL/GenBank/DDBJ whole genome shotgun (WGS) entry which is preliminary data.</text>
</comment>
<name>A0A3M8LQ07_9MICO</name>
<dbReference type="OrthoDB" id="3173471at2"/>
<protein>
    <recommendedName>
        <fullName evidence="3">DUF559 domain-containing protein</fullName>
    </recommendedName>
</protein>
<dbReference type="AlphaFoldDB" id="A0A3M8LQ07"/>
<sequence length="299" mass="34374">MGVNDGRLRRSDLRRPFRGVRSLKASESFDEAPANETVEETWTRARSRNRVRAHEYATRMPDGQFFSHITAAFLHGLPLPSRFRDIEWLDVSTMSRSLRRTGSGVRGHFASTVTRVVYLETLPVASAVDVWCQLSTTLTLDELVIMGDALVRRKSPPATMQILATAVARCSGRPGAKLLREALALVRPRTDSPRETMLRLIIVRANLPEPEVNLELRNRYGAFMAWGDLVYREHKILLEYDGEVHRVDEKQFQRDVDRLDEIMEEDWRVIRYNKSHLGTRRNEVEGKVRRALLAKGWNP</sequence>
<dbReference type="Gene3D" id="3.40.960.10">
    <property type="entry name" value="VSR Endonuclease"/>
    <property type="match status" value="1"/>
</dbReference>
<proteinExistence type="predicted"/>
<organism evidence="1 2">
    <name type="scientific">Cryobacterium tepidiphilum</name>
    <dbReference type="NCBI Taxonomy" id="2486026"/>
    <lineage>
        <taxon>Bacteria</taxon>
        <taxon>Bacillati</taxon>
        <taxon>Actinomycetota</taxon>
        <taxon>Actinomycetes</taxon>
        <taxon>Micrococcales</taxon>
        <taxon>Microbacteriaceae</taxon>
        <taxon>Cryobacterium</taxon>
    </lineage>
</organism>
<dbReference type="Proteomes" id="UP000279859">
    <property type="component" value="Unassembled WGS sequence"/>
</dbReference>
<keyword evidence="2" id="KW-1185">Reference proteome</keyword>
<evidence type="ECO:0000313" key="1">
    <source>
        <dbReference type="EMBL" id="RNE67461.1"/>
    </source>
</evidence>
<dbReference type="EMBL" id="RDSR01000001">
    <property type="protein sequence ID" value="RNE67461.1"/>
    <property type="molecule type" value="Genomic_DNA"/>
</dbReference>
<reference evidence="1 2" key="1">
    <citation type="submission" date="2018-11" db="EMBL/GenBank/DDBJ databases">
        <title>Cryobacterium sp. nov., isolated from rhizosphere soil of lettuce.</title>
        <authorList>
            <person name="Wang Y."/>
        </authorList>
    </citation>
    <scope>NUCLEOTIDE SEQUENCE [LARGE SCALE GENOMIC DNA]</scope>
    <source>
        <strain evidence="1 2">NEAU-85</strain>
    </source>
</reference>
<evidence type="ECO:0008006" key="3">
    <source>
        <dbReference type="Google" id="ProtNLM"/>
    </source>
</evidence>
<evidence type="ECO:0000313" key="2">
    <source>
        <dbReference type="Proteomes" id="UP000279859"/>
    </source>
</evidence>
<accession>A0A3M8LQ07</accession>